<gene>
    <name evidence="1" type="ORF">CWI39_1075p0010</name>
</gene>
<comment type="caution">
    <text evidence="1">The sequence shown here is derived from an EMBL/GenBank/DDBJ whole genome shotgun (WGS) entry which is preliminary data.</text>
</comment>
<organism evidence="1 2">
    <name type="scientific">Hamiltosporidium magnivora</name>
    <dbReference type="NCBI Taxonomy" id="148818"/>
    <lineage>
        <taxon>Eukaryota</taxon>
        <taxon>Fungi</taxon>
        <taxon>Fungi incertae sedis</taxon>
        <taxon>Microsporidia</taxon>
        <taxon>Dubosqiidae</taxon>
        <taxon>Hamiltosporidium</taxon>
    </lineage>
</organism>
<proteinExistence type="predicted"/>
<dbReference type="AlphaFoldDB" id="A0A4Q9L6G1"/>
<sequence length="546" mass="65261">MILFFLYYYRALFMLENNTNEKENFDLDLSLPKLKRENMNEYNTFFASISQSIDVVTANILTNYNRLVYHRNYFACYLIPLIHFNIVKSKYTVDKEHLECLIVFLEIMYFFKYKEYFGIINTVSNENYFRTSIHFFMEVSHLSEMIFNLYLHSDLRQRTCFFLHFKENIEDFKNTDLTAFDTIDKFIILMTKICEKIGLVSTNWSSIFDRDVEIIVCRIFSLVFNVVISKDFDAISFDEKFCTKVIEDSDKINDVIISYRKLDLTRSFNDYLAHISKISYDRLMAGFINLHPRIILNKHQHIVGINIREMKTEKAINIADTLKNFRDVINQPMHVCKNPIYEKFDLDIIEIICQSIYVNCHLLFCEIEYARVFGFCINKYKRLGYHYMKYSNGDQHTLTYNSTMVLCVEYCIYAEIRNINIFESDCLMFDNIDLLRNLIIDTMNQNSNQVTKLSPENFFPAFVTRNFLFFHYYSNCELIFQFCIKDTSSRIFIERGHFFRVNTIIIGYLLSFCQKEIFSEEFFRKNVQVILEIDNRIRSANLSQRG</sequence>
<dbReference type="VEuPathDB" id="MicrosporidiaDB:CWI39_1075p0010"/>
<dbReference type="Proteomes" id="UP000293045">
    <property type="component" value="Unassembled WGS sequence"/>
</dbReference>
<reference evidence="1 2" key="1">
    <citation type="submission" date="2017-12" db="EMBL/GenBank/DDBJ databases">
        <authorList>
            <person name="Pombert J.-F."/>
            <person name="Haag K.L."/>
            <person name="Ebert D."/>
        </authorList>
    </citation>
    <scope>NUCLEOTIDE SEQUENCE [LARGE SCALE GENOMIC DNA]</scope>
    <source>
        <strain evidence="1">IL-BN-2</strain>
    </source>
</reference>
<evidence type="ECO:0000313" key="1">
    <source>
        <dbReference type="EMBL" id="TBU02866.1"/>
    </source>
</evidence>
<protein>
    <submittedName>
        <fullName evidence="1">Uncharacterized protein</fullName>
    </submittedName>
</protein>
<name>A0A4Q9L6G1_9MICR</name>
<evidence type="ECO:0000313" key="2">
    <source>
        <dbReference type="Proteomes" id="UP000293045"/>
    </source>
</evidence>
<dbReference type="VEuPathDB" id="MicrosporidiaDB:CWI36_0748p0020"/>
<accession>A0A4Q9L6G1</accession>
<dbReference type="EMBL" id="PIXR01001075">
    <property type="protein sequence ID" value="TBU02866.1"/>
    <property type="molecule type" value="Genomic_DNA"/>
</dbReference>